<evidence type="ECO:0000313" key="14">
    <source>
        <dbReference type="EMBL" id="KAH7984702.1"/>
    </source>
</evidence>
<keyword evidence="10" id="KW-0804">Transcription</keyword>
<keyword evidence="4" id="KW-0479">Metal-binding</keyword>
<name>A0A9D4YR04_RHISA</name>
<dbReference type="VEuPathDB" id="VectorBase:RSAN_028586"/>
<dbReference type="Gene3D" id="3.30.160.60">
    <property type="entry name" value="Classic Zinc Finger"/>
    <property type="match status" value="2"/>
</dbReference>
<evidence type="ECO:0000256" key="9">
    <source>
        <dbReference type="ARBA" id="ARBA00023125"/>
    </source>
</evidence>
<dbReference type="AlphaFoldDB" id="A0A9D4YR04"/>
<comment type="subcellular location">
    <subcellularLocation>
        <location evidence="1">Nucleus</location>
    </subcellularLocation>
</comment>
<keyword evidence="11" id="KW-0539">Nucleus</keyword>
<dbReference type="SMART" id="SM00355">
    <property type="entry name" value="ZnF_C2H2"/>
    <property type="match status" value="3"/>
</dbReference>
<evidence type="ECO:0000256" key="1">
    <source>
        <dbReference type="ARBA" id="ARBA00004123"/>
    </source>
</evidence>
<dbReference type="FunFam" id="3.30.160.60:FF:000614">
    <property type="entry name" value="Zinc finger protein 142"/>
    <property type="match status" value="1"/>
</dbReference>
<dbReference type="InterPro" id="IPR050331">
    <property type="entry name" value="Zinc_finger"/>
</dbReference>
<keyword evidence="9" id="KW-0238">DNA-binding</keyword>
<accession>A0A9D4YR04</accession>
<protein>
    <recommendedName>
        <fullName evidence="13">C2H2-type domain-containing protein</fullName>
    </recommendedName>
</protein>
<dbReference type="Pfam" id="PF00096">
    <property type="entry name" value="zf-C2H2"/>
    <property type="match status" value="2"/>
</dbReference>
<dbReference type="GO" id="GO:0003690">
    <property type="term" value="F:double-stranded DNA binding"/>
    <property type="evidence" value="ECO:0007669"/>
    <property type="project" value="UniProtKB-ARBA"/>
</dbReference>
<keyword evidence="5" id="KW-0677">Repeat</keyword>
<feature type="domain" description="C2H2-type" evidence="13">
    <location>
        <begin position="53"/>
        <end position="81"/>
    </location>
</feature>
<reference evidence="14" key="1">
    <citation type="journal article" date="2020" name="Cell">
        <title>Large-Scale Comparative Analyses of Tick Genomes Elucidate Their Genetic Diversity and Vector Capacities.</title>
        <authorList>
            <consortium name="Tick Genome and Microbiome Consortium (TIGMIC)"/>
            <person name="Jia N."/>
            <person name="Wang J."/>
            <person name="Shi W."/>
            <person name="Du L."/>
            <person name="Sun Y."/>
            <person name="Zhan W."/>
            <person name="Jiang J.F."/>
            <person name="Wang Q."/>
            <person name="Zhang B."/>
            <person name="Ji P."/>
            <person name="Bell-Sakyi L."/>
            <person name="Cui X.M."/>
            <person name="Yuan T.T."/>
            <person name="Jiang B.G."/>
            <person name="Yang W.F."/>
            <person name="Lam T.T."/>
            <person name="Chang Q.C."/>
            <person name="Ding S.J."/>
            <person name="Wang X.J."/>
            <person name="Zhu J.G."/>
            <person name="Ruan X.D."/>
            <person name="Zhao L."/>
            <person name="Wei J.T."/>
            <person name="Ye R.Z."/>
            <person name="Que T.C."/>
            <person name="Du C.H."/>
            <person name="Zhou Y.H."/>
            <person name="Cheng J.X."/>
            <person name="Dai P.F."/>
            <person name="Guo W.B."/>
            <person name="Han X.H."/>
            <person name="Huang E.J."/>
            <person name="Li L.F."/>
            <person name="Wei W."/>
            <person name="Gao Y.C."/>
            <person name="Liu J.Z."/>
            <person name="Shao H.Z."/>
            <person name="Wang X."/>
            <person name="Wang C.C."/>
            <person name="Yang T.C."/>
            <person name="Huo Q.B."/>
            <person name="Li W."/>
            <person name="Chen H.Y."/>
            <person name="Chen S.E."/>
            <person name="Zhou L.G."/>
            <person name="Ni X.B."/>
            <person name="Tian J.H."/>
            <person name="Sheng Y."/>
            <person name="Liu T."/>
            <person name="Pan Y.S."/>
            <person name="Xia L.Y."/>
            <person name="Li J."/>
            <person name="Zhao F."/>
            <person name="Cao W.C."/>
        </authorList>
    </citation>
    <scope>NUCLEOTIDE SEQUENCE</scope>
    <source>
        <strain evidence="14">Rsan-2018</strain>
    </source>
</reference>
<comment type="similarity">
    <text evidence="2">Belongs to the krueppel C2H2-type zinc-finger protein family.</text>
</comment>
<evidence type="ECO:0000256" key="11">
    <source>
        <dbReference type="ARBA" id="ARBA00023242"/>
    </source>
</evidence>
<dbReference type="PANTHER" id="PTHR16515">
    <property type="entry name" value="PR DOMAIN ZINC FINGER PROTEIN"/>
    <property type="match status" value="1"/>
</dbReference>
<reference evidence="14" key="2">
    <citation type="submission" date="2021-09" db="EMBL/GenBank/DDBJ databases">
        <authorList>
            <person name="Jia N."/>
            <person name="Wang J."/>
            <person name="Shi W."/>
            <person name="Du L."/>
            <person name="Sun Y."/>
            <person name="Zhan W."/>
            <person name="Jiang J."/>
            <person name="Wang Q."/>
            <person name="Zhang B."/>
            <person name="Ji P."/>
            <person name="Sakyi L.B."/>
            <person name="Cui X."/>
            <person name="Yuan T."/>
            <person name="Jiang B."/>
            <person name="Yang W."/>
            <person name="Lam T.T.-Y."/>
            <person name="Chang Q."/>
            <person name="Ding S."/>
            <person name="Wang X."/>
            <person name="Zhu J."/>
            <person name="Ruan X."/>
            <person name="Zhao L."/>
            <person name="Wei J."/>
            <person name="Que T."/>
            <person name="Du C."/>
            <person name="Cheng J."/>
            <person name="Dai P."/>
            <person name="Han X."/>
            <person name="Huang E."/>
            <person name="Gao Y."/>
            <person name="Liu J."/>
            <person name="Shao H."/>
            <person name="Ye R."/>
            <person name="Li L."/>
            <person name="Wei W."/>
            <person name="Wang X."/>
            <person name="Wang C."/>
            <person name="Huo Q."/>
            <person name="Li W."/>
            <person name="Guo W."/>
            <person name="Chen H."/>
            <person name="Chen S."/>
            <person name="Zhou L."/>
            <person name="Zhou L."/>
            <person name="Ni X."/>
            <person name="Tian J."/>
            <person name="Zhou Y."/>
            <person name="Sheng Y."/>
            <person name="Liu T."/>
            <person name="Pan Y."/>
            <person name="Xia L."/>
            <person name="Li J."/>
            <person name="Zhao F."/>
            <person name="Cao W."/>
        </authorList>
    </citation>
    <scope>NUCLEOTIDE SEQUENCE</scope>
    <source>
        <strain evidence="14">Rsan-2018</strain>
        <tissue evidence="14">Larvae</tissue>
    </source>
</reference>
<keyword evidence="15" id="KW-1185">Reference proteome</keyword>
<dbReference type="InterPro" id="IPR013087">
    <property type="entry name" value="Znf_C2H2_type"/>
</dbReference>
<evidence type="ECO:0000256" key="6">
    <source>
        <dbReference type="ARBA" id="ARBA00022771"/>
    </source>
</evidence>
<evidence type="ECO:0000256" key="12">
    <source>
        <dbReference type="PROSITE-ProRule" id="PRU00042"/>
    </source>
</evidence>
<feature type="domain" description="C2H2-type" evidence="13">
    <location>
        <begin position="110"/>
        <end position="137"/>
    </location>
</feature>
<keyword evidence="8" id="KW-0805">Transcription regulation</keyword>
<dbReference type="PANTHER" id="PTHR16515:SF49">
    <property type="entry name" value="GASTRULA ZINC FINGER PROTEIN XLCGF49.1-LIKE-RELATED"/>
    <property type="match status" value="1"/>
</dbReference>
<dbReference type="Proteomes" id="UP000821837">
    <property type="component" value="Chromosome 1"/>
</dbReference>
<evidence type="ECO:0000256" key="3">
    <source>
        <dbReference type="ARBA" id="ARBA00007746"/>
    </source>
</evidence>
<dbReference type="PROSITE" id="PS50157">
    <property type="entry name" value="ZINC_FINGER_C2H2_2"/>
    <property type="match status" value="3"/>
</dbReference>
<evidence type="ECO:0000256" key="5">
    <source>
        <dbReference type="ARBA" id="ARBA00022737"/>
    </source>
</evidence>
<dbReference type="FunFam" id="3.30.160.60:FF:001370">
    <property type="entry name" value="Zinc finger protein"/>
    <property type="match status" value="1"/>
</dbReference>
<keyword evidence="7" id="KW-0862">Zinc</keyword>
<evidence type="ECO:0000256" key="4">
    <source>
        <dbReference type="ARBA" id="ARBA00022723"/>
    </source>
</evidence>
<evidence type="ECO:0000256" key="2">
    <source>
        <dbReference type="ARBA" id="ARBA00006991"/>
    </source>
</evidence>
<comment type="caution">
    <text evidence="14">The sequence shown here is derived from an EMBL/GenBank/DDBJ whole genome shotgun (WGS) entry which is preliminary data.</text>
</comment>
<evidence type="ECO:0000313" key="15">
    <source>
        <dbReference type="Proteomes" id="UP000821837"/>
    </source>
</evidence>
<evidence type="ECO:0000259" key="13">
    <source>
        <dbReference type="PROSITE" id="PS50157"/>
    </source>
</evidence>
<feature type="domain" description="C2H2-type" evidence="13">
    <location>
        <begin position="82"/>
        <end position="109"/>
    </location>
</feature>
<evidence type="ECO:0000256" key="7">
    <source>
        <dbReference type="ARBA" id="ARBA00022833"/>
    </source>
</evidence>
<dbReference type="GO" id="GO:0008270">
    <property type="term" value="F:zinc ion binding"/>
    <property type="evidence" value="ECO:0007669"/>
    <property type="project" value="UniProtKB-KW"/>
</dbReference>
<dbReference type="PROSITE" id="PS00028">
    <property type="entry name" value="ZINC_FINGER_C2H2_1"/>
    <property type="match status" value="1"/>
</dbReference>
<organism evidence="14 15">
    <name type="scientific">Rhipicephalus sanguineus</name>
    <name type="common">Brown dog tick</name>
    <name type="synonym">Ixodes sanguineus</name>
    <dbReference type="NCBI Taxonomy" id="34632"/>
    <lineage>
        <taxon>Eukaryota</taxon>
        <taxon>Metazoa</taxon>
        <taxon>Ecdysozoa</taxon>
        <taxon>Arthropoda</taxon>
        <taxon>Chelicerata</taxon>
        <taxon>Arachnida</taxon>
        <taxon>Acari</taxon>
        <taxon>Parasitiformes</taxon>
        <taxon>Ixodida</taxon>
        <taxon>Ixodoidea</taxon>
        <taxon>Ixodidae</taxon>
        <taxon>Rhipicephalinae</taxon>
        <taxon>Rhipicephalus</taxon>
        <taxon>Rhipicephalus</taxon>
    </lineage>
</organism>
<sequence>MSSASLRDGYRHSFVFTWRTVCCRQAIHRQATGQWSAVAAGQGNGNTSSLPAEACSECGRCFRVRRLLQLHRDSVHRKLRPFLCSYCGHRASSQSSLKMHLRQHTGEKPFACNLCEYRTGDHNSLRRHKMRHSGTKPYKCPHCPYACIQCLVLLALRFLPAPLRHMHTWGKLCSVRPTGERAL</sequence>
<dbReference type="GO" id="GO:0010468">
    <property type="term" value="P:regulation of gene expression"/>
    <property type="evidence" value="ECO:0007669"/>
    <property type="project" value="TreeGrafter"/>
</dbReference>
<evidence type="ECO:0000256" key="10">
    <source>
        <dbReference type="ARBA" id="ARBA00023163"/>
    </source>
</evidence>
<evidence type="ECO:0000256" key="8">
    <source>
        <dbReference type="ARBA" id="ARBA00023015"/>
    </source>
</evidence>
<proteinExistence type="inferred from homology"/>
<dbReference type="GO" id="GO:0005634">
    <property type="term" value="C:nucleus"/>
    <property type="evidence" value="ECO:0007669"/>
    <property type="project" value="UniProtKB-SubCell"/>
</dbReference>
<comment type="similarity">
    <text evidence="3">Belongs to the hunchback C2H2-type zinc-finger protein family.</text>
</comment>
<dbReference type="SUPFAM" id="SSF57667">
    <property type="entry name" value="beta-beta-alpha zinc fingers"/>
    <property type="match status" value="2"/>
</dbReference>
<keyword evidence="6 12" id="KW-0863">Zinc-finger</keyword>
<dbReference type="EMBL" id="JABSTV010001245">
    <property type="protein sequence ID" value="KAH7984702.1"/>
    <property type="molecule type" value="Genomic_DNA"/>
</dbReference>
<gene>
    <name evidence="14" type="ORF">HPB52_023531</name>
</gene>
<dbReference type="InterPro" id="IPR036236">
    <property type="entry name" value="Znf_C2H2_sf"/>
</dbReference>